<evidence type="ECO:0000313" key="4">
    <source>
        <dbReference type="EMBL" id="RHC11683.1"/>
    </source>
</evidence>
<reference evidence="9 10" key="2">
    <citation type="submission" date="2018-08" db="EMBL/GenBank/DDBJ databases">
        <title>A genome reference for cultivated species of the human gut microbiota.</title>
        <authorList>
            <person name="Zou Y."/>
            <person name="Xue W."/>
            <person name="Luo G."/>
        </authorList>
    </citation>
    <scope>NUCLEOTIDE SEQUENCE [LARGE SCALE GENOMIC DNA]</scope>
    <source>
        <strain evidence="6 10">AF36-7BH</strain>
        <strain evidence="5 9">AM32-2AC</strain>
        <strain evidence="4 11">AM37-3BH</strain>
    </source>
</reference>
<dbReference type="AlphaFoldDB" id="A0A174YUR6"/>
<name>A0A174YUR6_9FIRM</name>
<sequence length="110" mass="12476">MTAIEKYVEAMENKDYAGLANLFSPDGIINDYCTNSAAQNEYHIYGREAINMFFRNKFGFRKYSILDGEVVNSTQAEFIANFGGYNIMAIATVREVTEDGLIKRLTVRPK</sequence>
<dbReference type="Proteomes" id="UP000095780">
    <property type="component" value="Unassembled WGS sequence"/>
</dbReference>
<evidence type="ECO:0000313" key="12">
    <source>
        <dbReference type="Proteomes" id="UP000481964"/>
    </source>
</evidence>
<dbReference type="EMBL" id="QSHM01000018">
    <property type="protein sequence ID" value="RHC11683.1"/>
    <property type="molecule type" value="Genomic_DNA"/>
</dbReference>
<dbReference type="RefSeq" id="WP_012740843.1">
    <property type="nucleotide sequence ID" value="NZ_CABIXW010000008.1"/>
</dbReference>
<evidence type="ECO:0000313" key="10">
    <source>
        <dbReference type="Proteomes" id="UP000285201"/>
    </source>
</evidence>
<proteinExistence type="predicted"/>
<dbReference type="SUPFAM" id="SSF54427">
    <property type="entry name" value="NTF2-like"/>
    <property type="match status" value="1"/>
</dbReference>
<evidence type="ECO:0000313" key="8">
    <source>
        <dbReference type="Proteomes" id="UP000095780"/>
    </source>
</evidence>
<dbReference type="Proteomes" id="UP000285844">
    <property type="component" value="Unassembled WGS sequence"/>
</dbReference>
<evidence type="ECO:0000313" key="9">
    <source>
        <dbReference type="Proteomes" id="UP000284794"/>
    </source>
</evidence>
<evidence type="ECO:0008006" key="13">
    <source>
        <dbReference type="Google" id="ProtNLM"/>
    </source>
</evidence>
<dbReference type="GeneID" id="41357271"/>
<evidence type="ECO:0000313" key="11">
    <source>
        <dbReference type="Proteomes" id="UP000285844"/>
    </source>
</evidence>
<dbReference type="Proteomes" id="UP000285201">
    <property type="component" value="Unassembled WGS sequence"/>
</dbReference>
<protein>
    <recommendedName>
        <fullName evidence="13">Nuclear transport factor 2 family protein</fullName>
    </recommendedName>
</protein>
<accession>A0A174YUR6</accession>
<reference evidence="7 8" key="1">
    <citation type="submission" date="2015-09" db="EMBL/GenBank/DDBJ databases">
        <authorList>
            <consortium name="Pathogen Informatics"/>
        </authorList>
    </citation>
    <scope>NUCLEOTIDE SEQUENCE [LARGE SCALE GENOMIC DNA]</scope>
    <source>
        <strain evidence="1 7">2789STDY5834875</strain>
        <strain evidence="2 8">2789STDY5834878</strain>
    </source>
</reference>
<evidence type="ECO:0000313" key="1">
    <source>
        <dbReference type="EMBL" id="CUQ75501.1"/>
    </source>
</evidence>
<evidence type="ECO:0000313" key="2">
    <source>
        <dbReference type="EMBL" id="CUQ90189.1"/>
    </source>
</evidence>
<dbReference type="EMBL" id="QROY01000007">
    <property type="protein sequence ID" value="RHL67669.1"/>
    <property type="molecule type" value="Genomic_DNA"/>
</dbReference>
<dbReference type="Gene3D" id="3.10.450.50">
    <property type="match status" value="1"/>
</dbReference>
<dbReference type="EMBL" id="WKRD01000003">
    <property type="protein sequence ID" value="MSC56708.1"/>
    <property type="molecule type" value="Genomic_DNA"/>
</dbReference>
<organism evidence="1 7">
    <name type="scientific">Lachnospira eligens</name>
    <dbReference type="NCBI Taxonomy" id="39485"/>
    <lineage>
        <taxon>Bacteria</taxon>
        <taxon>Bacillati</taxon>
        <taxon>Bacillota</taxon>
        <taxon>Clostridia</taxon>
        <taxon>Lachnospirales</taxon>
        <taxon>Lachnospiraceae</taxon>
        <taxon>Lachnospira</taxon>
    </lineage>
</organism>
<dbReference type="EMBL" id="CZBV01000008">
    <property type="protein sequence ID" value="CUQ90189.1"/>
    <property type="molecule type" value="Genomic_DNA"/>
</dbReference>
<evidence type="ECO:0000313" key="7">
    <source>
        <dbReference type="Proteomes" id="UP000095621"/>
    </source>
</evidence>
<evidence type="ECO:0000313" key="6">
    <source>
        <dbReference type="EMBL" id="RHL67669.1"/>
    </source>
</evidence>
<evidence type="ECO:0000313" key="3">
    <source>
        <dbReference type="EMBL" id="MSC56708.1"/>
    </source>
</evidence>
<dbReference type="Proteomes" id="UP000481964">
    <property type="component" value="Unassembled WGS sequence"/>
</dbReference>
<dbReference type="OrthoDB" id="3232575at2"/>
<dbReference type="Proteomes" id="UP000095621">
    <property type="component" value="Unassembled WGS sequence"/>
</dbReference>
<reference evidence="3 12" key="3">
    <citation type="journal article" date="2019" name="Nat. Med.">
        <title>A library of human gut bacterial isolates paired with longitudinal multiomics data enables mechanistic microbiome research.</title>
        <authorList>
            <person name="Poyet M."/>
            <person name="Groussin M."/>
            <person name="Gibbons S.M."/>
            <person name="Avila-Pacheco J."/>
            <person name="Jiang X."/>
            <person name="Kearney S.M."/>
            <person name="Perrotta A.R."/>
            <person name="Berdy B."/>
            <person name="Zhao S."/>
            <person name="Lieberman T.D."/>
            <person name="Swanson P.K."/>
            <person name="Smith M."/>
            <person name="Roesemann S."/>
            <person name="Alexander J.E."/>
            <person name="Rich S.A."/>
            <person name="Livny J."/>
            <person name="Vlamakis H."/>
            <person name="Clish C."/>
            <person name="Bullock K."/>
            <person name="Deik A."/>
            <person name="Scott J."/>
            <person name="Pierce K.A."/>
            <person name="Xavier R.J."/>
            <person name="Alm E.J."/>
        </authorList>
    </citation>
    <scope>NUCLEOTIDE SEQUENCE [LARGE SCALE GENOMIC DNA]</scope>
    <source>
        <strain evidence="3 12">BIOML-A1</strain>
    </source>
</reference>
<dbReference type="Proteomes" id="UP000284794">
    <property type="component" value="Unassembled WGS sequence"/>
</dbReference>
<dbReference type="InterPro" id="IPR032710">
    <property type="entry name" value="NTF2-like_dom_sf"/>
</dbReference>
<dbReference type="EMBL" id="QSIS01000011">
    <property type="protein sequence ID" value="RHD07867.1"/>
    <property type="molecule type" value="Genomic_DNA"/>
</dbReference>
<gene>
    <name evidence="6" type="ORF">DW007_09510</name>
    <name evidence="5" type="ORF">DW811_08860</name>
    <name evidence="4" type="ORF">DW858_12215</name>
    <name evidence="1" type="ORF">ERS852490_00548</name>
    <name evidence="2" type="ORF">ERS852492_02619</name>
    <name evidence="3" type="ORF">GKE48_04460</name>
</gene>
<dbReference type="EMBL" id="CZBU01000001">
    <property type="protein sequence ID" value="CUQ75501.1"/>
    <property type="molecule type" value="Genomic_DNA"/>
</dbReference>
<evidence type="ECO:0000313" key="5">
    <source>
        <dbReference type="EMBL" id="RHD07867.1"/>
    </source>
</evidence>